<dbReference type="Proteomes" id="UP001501237">
    <property type="component" value="Unassembled WGS sequence"/>
</dbReference>
<dbReference type="EMBL" id="BAAAUV010000011">
    <property type="protein sequence ID" value="GAA3220348.1"/>
    <property type="molecule type" value="Genomic_DNA"/>
</dbReference>
<keyword evidence="2" id="KW-0732">Signal</keyword>
<proteinExistence type="predicted"/>
<keyword evidence="1" id="KW-0812">Transmembrane</keyword>
<feature type="transmembrane region" description="Helical" evidence="1">
    <location>
        <begin position="35"/>
        <end position="54"/>
    </location>
</feature>
<reference evidence="4" key="1">
    <citation type="journal article" date="2019" name="Int. J. Syst. Evol. Microbiol.">
        <title>The Global Catalogue of Microorganisms (GCM) 10K type strain sequencing project: providing services to taxonomists for standard genome sequencing and annotation.</title>
        <authorList>
            <consortium name="The Broad Institute Genomics Platform"/>
            <consortium name="The Broad Institute Genome Sequencing Center for Infectious Disease"/>
            <person name="Wu L."/>
            <person name="Ma J."/>
        </authorList>
    </citation>
    <scope>NUCLEOTIDE SEQUENCE [LARGE SCALE GENOMIC DNA]</scope>
    <source>
        <strain evidence="4">JCM 9377</strain>
    </source>
</reference>
<comment type="caution">
    <text evidence="3">The sequence shown here is derived from an EMBL/GenBank/DDBJ whole genome shotgun (WGS) entry which is preliminary data.</text>
</comment>
<feature type="chain" id="PRO_5047362470" description="MFS transporter" evidence="2">
    <location>
        <begin position="26"/>
        <end position="193"/>
    </location>
</feature>
<evidence type="ECO:0000313" key="4">
    <source>
        <dbReference type="Proteomes" id="UP001501237"/>
    </source>
</evidence>
<feature type="transmembrane region" description="Helical" evidence="1">
    <location>
        <begin position="106"/>
        <end position="126"/>
    </location>
</feature>
<keyword evidence="4" id="KW-1185">Reference proteome</keyword>
<evidence type="ECO:0000256" key="1">
    <source>
        <dbReference type="SAM" id="Phobius"/>
    </source>
</evidence>
<accession>A0ABP6QCT7</accession>
<evidence type="ECO:0000256" key="2">
    <source>
        <dbReference type="SAM" id="SignalP"/>
    </source>
</evidence>
<feature type="transmembrane region" description="Helical" evidence="1">
    <location>
        <begin position="138"/>
        <end position="161"/>
    </location>
</feature>
<organism evidence="3 4">
    <name type="scientific">Actinocorallia longicatena</name>
    <dbReference type="NCBI Taxonomy" id="111803"/>
    <lineage>
        <taxon>Bacteria</taxon>
        <taxon>Bacillati</taxon>
        <taxon>Actinomycetota</taxon>
        <taxon>Actinomycetes</taxon>
        <taxon>Streptosporangiales</taxon>
        <taxon>Thermomonosporaceae</taxon>
        <taxon>Actinocorallia</taxon>
    </lineage>
</organism>
<dbReference type="RefSeq" id="WP_344831519.1">
    <property type="nucleotide sequence ID" value="NZ_BAAAUV010000011.1"/>
</dbReference>
<evidence type="ECO:0000313" key="3">
    <source>
        <dbReference type="EMBL" id="GAA3220348.1"/>
    </source>
</evidence>
<keyword evidence="1" id="KW-1133">Transmembrane helix</keyword>
<name>A0ABP6QCT7_9ACTN</name>
<protein>
    <recommendedName>
        <fullName evidence="5">MFS transporter</fullName>
    </recommendedName>
</protein>
<evidence type="ECO:0008006" key="5">
    <source>
        <dbReference type="Google" id="ProtNLM"/>
    </source>
</evidence>
<feature type="transmembrane region" description="Helical" evidence="1">
    <location>
        <begin position="66"/>
        <end position="86"/>
    </location>
</feature>
<keyword evidence="1" id="KW-0472">Membrane</keyword>
<gene>
    <name evidence="3" type="ORF">GCM10010468_44890</name>
</gene>
<sequence length="193" mass="20231">MEPWSVVRWARAAGFSATCAALASAAHVAGGGQVHRSSVVVAAGVLLVPAWALTGRERTLRTIMPVLGAVQILLHLVFGEISPHRAMEPVPVMRMPEGQHGTGSSAGFSMFLMHLVAVIVTAWWLRRGEAGLCSLARLVTGWVLAPLCLLFAALVPVRAVAAPVWPDAPRPRGTVLRHALVTRGPPAGAVAPG</sequence>
<feature type="signal peptide" evidence="2">
    <location>
        <begin position="1"/>
        <end position="25"/>
    </location>
</feature>